<evidence type="ECO:0008006" key="4">
    <source>
        <dbReference type="Google" id="ProtNLM"/>
    </source>
</evidence>
<evidence type="ECO:0000313" key="2">
    <source>
        <dbReference type="EMBL" id="MFD0871590.1"/>
    </source>
</evidence>
<name>A0ABW3DDP4_9BACL</name>
<proteinExistence type="predicted"/>
<feature type="transmembrane region" description="Helical" evidence="1">
    <location>
        <begin position="36"/>
        <end position="57"/>
    </location>
</feature>
<keyword evidence="1" id="KW-0472">Membrane</keyword>
<dbReference type="Proteomes" id="UP001597120">
    <property type="component" value="Unassembled WGS sequence"/>
</dbReference>
<reference evidence="3" key="1">
    <citation type="journal article" date="2019" name="Int. J. Syst. Evol. Microbiol.">
        <title>The Global Catalogue of Microorganisms (GCM) 10K type strain sequencing project: providing services to taxonomists for standard genome sequencing and annotation.</title>
        <authorList>
            <consortium name="The Broad Institute Genomics Platform"/>
            <consortium name="The Broad Institute Genome Sequencing Center for Infectious Disease"/>
            <person name="Wu L."/>
            <person name="Ma J."/>
        </authorList>
    </citation>
    <scope>NUCLEOTIDE SEQUENCE [LARGE SCALE GENOMIC DNA]</scope>
    <source>
        <strain evidence="3">CCUG 57263</strain>
    </source>
</reference>
<accession>A0ABW3DDP4</accession>
<feature type="transmembrane region" description="Helical" evidence="1">
    <location>
        <begin position="64"/>
        <end position="89"/>
    </location>
</feature>
<feature type="transmembrane region" description="Helical" evidence="1">
    <location>
        <begin position="101"/>
        <end position="124"/>
    </location>
</feature>
<sequence length="130" mass="14044">MKNSYRKPWLLILAMGALALIRPIMSMLGLLERIGQPTASIVVTIVITLIWISVVVFTRVRQPLVVLLLTGITYGVFAILISAILSPVLTGQLQGPLTNPFAVISVLVTNAIWGLLAGLLASALQRARQM</sequence>
<gene>
    <name evidence="2" type="ORF">ACFQ03_20840</name>
</gene>
<organism evidence="2 3">
    <name type="scientific">Paenibacillus residui</name>
    <dbReference type="NCBI Taxonomy" id="629724"/>
    <lineage>
        <taxon>Bacteria</taxon>
        <taxon>Bacillati</taxon>
        <taxon>Bacillota</taxon>
        <taxon>Bacilli</taxon>
        <taxon>Bacillales</taxon>
        <taxon>Paenibacillaceae</taxon>
        <taxon>Paenibacillus</taxon>
    </lineage>
</organism>
<keyword evidence="3" id="KW-1185">Reference proteome</keyword>
<evidence type="ECO:0000313" key="3">
    <source>
        <dbReference type="Proteomes" id="UP001597120"/>
    </source>
</evidence>
<keyword evidence="1" id="KW-1133">Transmembrane helix</keyword>
<dbReference type="RefSeq" id="WP_379290724.1">
    <property type="nucleotide sequence ID" value="NZ_JBHTIU010000085.1"/>
</dbReference>
<dbReference type="EMBL" id="JBHTIU010000085">
    <property type="protein sequence ID" value="MFD0871590.1"/>
    <property type="molecule type" value="Genomic_DNA"/>
</dbReference>
<comment type="caution">
    <text evidence="2">The sequence shown here is derived from an EMBL/GenBank/DDBJ whole genome shotgun (WGS) entry which is preliminary data.</text>
</comment>
<keyword evidence="1" id="KW-0812">Transmembrane</keyword>
<protein>
    <recommendedName>
        <fullName evidence="4">Phage holin family protein</fullName>
    </recommendedName>
</protein>
<evidence type="ECO:0000256" key="1">
    <source>
        <dbReference type="SAM" id="Phobius"/>
    </source>
</evidence>